<name>A0A5Q4ZEE4_9BURK</name>
<proteinExistence type="predicted"/>
<sequence>MVMVCSHKRKNPSQKRRSGSGIEVLGQAMMLIAEARRRAEASALVDRFATARVLSFPVMDATLRSSVFVRASADPPTVRLLREAVPLTRRHHATARPSAR</sequence>
<dbReference type="EMBL" id="LR699553">
    <property type="protein sequence ID" value="VVD29253.1"/>
    <property type="molecule type" value="Genomic_DNA"/>
</dbReference>
<gene>
    <name evidence="2" type="ORF">PDMSB3_2797</name>
</gene>
<keyword evidence="3" id="KW-1185">Reference proteome</keyword>
<evidence type="ECO:0000256" key="1">
    <source>
        <dbReference type="SAM" id="MobiDB-lite"/>
    </source>
</evidence>
<accession>A0A5Q4ZEE4</accession>
<evidence type="ECO:0000313" key="3">
    <source>
        <dbReference type="Proteomes" id="UP000325811"/>
    </source>
</evidence>
<organism evidence="2 3">
    <name type="scientific">Paraburkholderia dioscoreae</name>
    <dbReference type="NCBI Taxonomy" id="2604047"/>
    <lineage>
        <taxon>Bacteria</taxon>
        <taxon>Pseudomonadati</taxon>
        <taxon>Pseudomonadota</taxon>
        <taxon>Betaproteobacteria</taxon>
        <taxon>Burkholderiales</taxon>
        <taxon>Burkholderiaceae</taxon>
        <taxon>Paraburkholderia</taxon>
    </lineage>
</organism>
<evidence type="ECO:0000313" key="2">
    <source>
        <dbReference type="EMBL" id="VVD29253.1"/>
    </source>
</evidence>
<dbReference type="AlphaFoldDB" id="A0A5Q4ZEE4"/>
<reference evidence="2 3" key="1">
    <citation type="submission" date="2019-08" db="EMBL/GenBank/DDBJ databases">
        <authorList>
            <person name="Herpell B J."/>
        </authorList>
    </citation>
    <scope>NUCLEOTIDE SEQUENCE [LARGE SCALE GENOMIC DNA]</scope>
    <source>
        <strain evidence="3">Msb3</strain>
    </source>
</reference>
<feature type="region of interest" description="Disordered" evidence="1">
    <location>
        <begin position="1"/>
        <end position="20"/>
    </location>
</feature>
<dbReference type="Proteomes" id="UP000325811">
    <property type="component" value="Chromosome I"/>
</dbReference>
<feature type="compositionally biased region" description="Basic residues" evidence="1">
    <location>
        <begin position="1"/>
        <end position="18"/>
    </location>
</feature>
<dbReference type="KEGG" id="pdio:PDMSB3_2797"/>
<protein>
    <submittedName>
        <fullName evidence="2">Uncharacterized protein</fullName>
    </submittedName>
</protein>